<comment type="caution">
    <text evidence="5">The sequence shown here is derived from an EMBL/GenBank/DDBJ whole genome shotgun (WGS) entry which is preliminary data.</text>
</comment>
<dbReference type="PROSITE" id="PS50089">
    <property type="entry name" value="ZF_RING_2"/>
    <property type="match status" value="1"/>
</dbReference>
<evidence type="ECO:0000256" key="3">
    <source>
        <dbReference type="PROSITE-ProRule" id="PRU00175"/>
    </source>
</evidence>
<name>A0A2T7PAT2_POMCA</name>
<feature type="domain" description="RING-type" evidence="4">
    <location>
        <begin position="314"/>
        <end position="354"/>
    </location>
</feature>
<evidence type="ECO:0000259" key="4">
    <source>
        <dbReference type="PROSITE" id="PS50089"/>
    </source>
</evidence>
<reference evidence="5 6" key="1">
    <citation type="submission" date="2018-04" db="EMBL/GenBank/DDBJ databases">
        <title>The genome of golden apple snail Pomacea canaliculata provides insight into stress tolerance and invasive adaptation.</title>
        <authorList>
            <person name="Liu C."/>
            <person name="Liu B."/>
            <person name="Ren Y."/>
            <person name="Zhang Y."/>
            <person name="Wang H."/>
            <person name="Li S."/>
            <person name="Jiang F."/>
            <person name="Yin L."/>
            <person name="Zhang G."/>
            <person name="Qian W."/>
            <person name="Fan W."/>
        </authorList>
    </citation>
    <scope>NUCLEOTIDE SEQUENCE [LARGE SCALE GENOMIC DNA]</scope>
    <source>
        <strain evidence="5">SZHN2017</strain>
        <tissue evidence="5">Muscle</tissue>
    </source>
</reference>
<evidence type="ECO:0000256" key="2">
    <source>
        <dbReference type="ARBA" id="ARBA00022833"/>
    </source>
</evidence>
<evidence type="ECO:0000256" key="1">
    <source>
        <dbReference type="ARBA" id="ARBA00022771"/>
    </source>
</evidence>
<dbReference type="GO" id="GO:0008270">
    <property type="term" value="F:zinc ion binding"/>
    <property type="evidence" value="ECO:0007669"/>
    <property type="project" value="UniProtKB-KW"/>
</dbReference>
<keyword evidence="2" id="KW-0862">Zinc</keyword>
<dbReference type="CDD" id="cd16647">
    <property type="entry name" value="mRING-HC-C3HC5_NEU1"/>
    <property type="match status" value="1"/>
</dbReference>
<organism evidence="5 6">
    <name type="scientific">Pomacea canaliculata</name>
    <name type="common">Golden apple snail</name>
    <dbReference type="NCBI Taxonomy" id="400727"/>
    <lineage>
        <taxon>Eukaryota</taxon>
        <taxon>Metazoa</taxon>
        <taxon>Spiralia</taxon>
        <taxon>Lophotrochozoa</taxon>
        <taxon>Mollusca</taxon>
        <taxon>Gastropoda</taxon>
        <taxon>Caenogastropoda</taxon>
        <taxon>Architaenioglossa</taxon>
        <taxon>Ampullarioidea</taxon>
        <taxon>Ampullariidae</taxon>
        <taxon>Pomacea</taxon>
    </lineage>
</organism>
<proteinExistence type="predicted"/>
<dbReference type="Proteomes" id="UP000245119">
    <property type="component" value="Linkage Group LG5"/>
</dbReference>
<gene>
    <name evidence="5" type="ORF">C0Q70_09797</name>
</gene>
<dbReference type="Pfam" id="PF13920">
    <property type="entry name" value="zf-C3HC4_3"/>
    <property type="match status" value="1"/>
</dbReference>
<evidence type="ECO:0000313" key="6">
    <source>
        <dbReference type="Proteomes" id="UP000245119"/>
    </source>
</evidence>
<keyword evidence="6" id="KW-1185">Reference proteome</keyword>
<dbReference type="EMBL" id="PZQS01000005">
    <property type="protein sequence ID" value="PVD30530.1"/>
    <property type="molecule type" value="Genomic_DNA"/>
</dbReference>
<dbReference type="InterPro" id="IPR001841">
    <property type="entry name" value="Znf_RING"/>
</dbReference>
<dbReference type="AlphaFoldDB" id="A0A2T7PAT2"/>
<keyword evidence="1 3" id="KW-0863">Zinc-finger</keyword>
<dbReference type="InterPro" id="IPR013083">
    <property type="entry name" value="Znf_RING/FYVE/PHD"/>
</dbReference>
<dbReference type="PANTHER" id="PTHR46519:SF2">
    <property type="entry name" value="RING_U-BOX SUPERFAMILY PROTEIN"/>
    <property type="match status" value="1"/>
</dbReference>
<keyword evidence="1 3" id="KW-0479">Metal-binding</keyword>
<evidence type="ECO:0000313" key="5">
    <source>
        <dbReference type="EMBL" id="PVD30530.1"/>
    </source>
</evidence>
<dbReference type="SMART" id="SM00184">
    <property type="entry name" value="RING"/>
    <property type="match status" value="1"/>
</dbReference>
<dbReference type="PANTHER" id="PTHR46519">
    <property type="entry name" value="RING/U-BOX SUPERFAMILY PROTEIN"/>
    <property type="match status" value="1"/>
</dbReference>
<protein>
    <recommendedName>
        <fullName evidence="4">RING-type domain-containing protein</fullName>
    </recommendedName>
</protein>
<sequence length="369" mass="41115">MMAEFHNSGAVGDIAPVVVRKVDSTTNAAMDSEDGSVPKSSDLDRFLQQQRSDLMYELRRIRFGDRPVTGQNNRENIEKFISKHMQEPAGASHGKDNVPANVDAVDVHRPEAVVVEVQGVFEQRRVSSILQHLTSGATWKTLFGISYFQLSKELQDHYNGHLVMQQQTGNKKHGTAFLRIIYITLVATEKQWPDFVRSIPQSQNHIHNDFSQFGIMPGLVDDNADNISITGISATAVPYTQTNMHMSREIQSLKSQMEEMKNMLRLSFDLQMDIQRAIRQEVAAALSAFTGQGDAAASVETQASRSVPVNDAYCLICMDSYSDCVLYQCGHMCVCFLCGKSLLTRGNAKCPVCRAAIRDVIRAYKTNAE</sequence>
<dbReference type="SUPFAM" id="SSF57850">
    <property type="entry name" value="RING/U-box"/>
    <property type="match status" value="1"/>
</dbReference>
<dbReference type="OrthoDB" id="6078042at2759"/>
<accession>A0A2T7PAT2</accession>
<dbReference type="Gene3D" id="3.30.40.10">
    <property type="entry name" value="Zinc/RING finger domain, C3HC4 (zinc finger)"/>
    <property type="match status" value="1"/>
</dbReference>